<dbReference type="Proteomes" id="UP000765509">
    <property type="component" value="Unassembled WGS sequence"/>
</dbReference>
<proteinExistence type="predicted"/>
<dbReference type="EMBL" id="AVOT02099234">
    <property type="protein sequence ID" value="MBW0576821.1"/>
    <property type="molecule type" value="Genomic_DNA"/>
</dbReference>
<protein>
    <submittedName>
        <fullName evidence="1">Uncharacterized protein</fullName>
    </submittedName>
</protein>
<evidence type="ECO:0000313" key="1">
    <source>
        <dbReference type="EMBL" id="MBW0576821.1"/>
    </source>
</evidence>
<accession>A0A9Q3KAY4</accession>
<name>A0A9Q3KAY4_9BASI</name>
<evidence type="ECO:0000313" key="2">
    <source>
        <dbReference type="Proteomes" id="UP000765509"/>
    </source>
</evidence>
<dbReference type="OrthoDB" id="2507294at2759"/>
<keyword evidence="2" id="KW-1185">Reference proteome</keyword>
<organism evidence="1 2">
    <name type="scientific">Austropuccinia psidii MF-1</name>
    <dbReference type="NCBI Taxonomy" id="1389203"/>
    <lineage>
        <taxon>Eukaryota</taxon>
        <taxon>Fungi</taxon>
        <taxon>Dikarya</taxon>
        <taxon>Basidiomycota</taxon>
        <taxon>Pucciniomycotina</taxon>
        <taxon>Pucciniomycetes</taxon>
        <taxon>Pucciniales</taxon>
        <taxon>Sphaerophragmiaceae</taxon>
        <taxon>Austropuccinia</taxon>
    </lineage>
</organism>
<dbReference type="AlphaFoldDB" id="A0A9Q3KAY4"/>
<comment type="caution">
    <text evidence="1">The sequence shown here is derived from an EMBL/GenBank/DDBJ whole genome shotgun (WGS) entry which is preliminary data.</text>
</comment>
<sequence>MSYSEKEALKELPEASSWPRLSGTGEYDHKELIDYIDGPFIDVPIMPDDWITYRLNTEFKGHASIWYTEMKEIHGRRNWPWWKSQILQKSINGAWIWKGTMSFDNDKYSVDKDQRPI</sequence>
<reference evidence="1" key="1">
    <citation type="submission" date="2021-03" db="EMBL/GenBank/DDBJ databases">
        <title>Draft genome sequence of rust myrtle Austropuccinia psidii MF-1, a brazilian biotype.</title>
        <authorList>
            <person name="Quecine M.C."/>
            <person name="Pachon D.M.R."/>
            <person name="Bonatelli M.L."/>
            <person name="Correr F.H."/>
            <person name="Franceschini L.M."/>
            <person name="Leite T.F."/>
            <person name="Margarido G.R.A."/>
            <person name="Almeida C.A."/>
            <person name="Ferrarezi J.A."/>
            <person name="Labate C.A."/>
        </authorList>
    </citation>
    <scope>NUCLEOTIDE SEQUENCE</scope>
    <source>
        <strain evidence="1">MF-1</strain>
    </source>
</reference>
<gene>
    <name evidence="1" type="ORF">O181_116536</name>
</gene>